<evidence type="ECO:0000313" key="2">
    <source>
        <dbReference type="EMBL" id="MPC31157.1"/>
    </source>
</evidence>
<sequence length="146" mass="16251">MSVTDGRGESWAEHQGVHTHHQANDAPLKCASRVNLREADQHTERPDDEAPREPRPAPRHTALSCGDEGGEAIRKPAHHPQHPQGQDGAKVFKNHVLESSRVFTVSAVALSFCRKVVVSRTRHNTQREPLCTPRHLHTSLPHSLID</sequence>
<organism evidence="2 3">
    <name type="scientific">Portunus trituberculatus</name>
    <name type="common">Swimming crab</name>
    <name type="synonym">Neptunus trituberculatus</name>
    <dbReference type="NCBI Taxonomy" id="210409"/>
    <lineage>
        <taxon>Eukaryota</taxon>
        <taxon>Metazoa</taxon>
        <taxon>Ecdysozoa</taxon>
        <taxon>Arthropoda</taxon>
        <taxon>Crustacea</taxon>
        <taxon>Multicrustacea</taxon>
        <taxon>Malacostraca</taxon>
        <taxon>Eumalacostraca</taxon>
        <taxon>Eucarida</taxon>
        <taxon>Decapoda</taxon>
        <taxon>Pleocyemata</taxon>
        <taxon>Brachyura</taxon>
        <taxon>Eubrachyura</taxon>
        <taxon>Portunoidea</taxon>
        <taxon>Portunidae</taxon>
        <taxon>Portuninae</taxon>
        <taxon>Portunus</taxon>
    </lineage>
</organism>
<feature type="compositionally biased region" description="Basic and acidic residues" evidence="1">
    <location>
        <begin position="35"/>
        <end position="56"/>
    </location>
</feature>
<evidence type="ECO:0000313" key="3">
    <source>
        <dbReference type="Proteomes" id="UP000324222"/>
    </source>
</evidence>
<reference evidence="2 3" key="1">
    <citation type="submission" date="2019-05" db="EMBL/GenBank/DDBJ databases">
        <title>Another draft genome of Portunus trituberculatus and its Hox gene families provides insights of decapod evolution.</title>
        <authorList>
            <person name="Jeong J.-H."/>
            <person name="Song I."/>
            <person name="Kim S."/>
            <person name="Choi T."/>
            <person name="Kim D."/>
            <person name="Ryu S."/>
            <person name="Kim W."/>
        </authorList>
    </citation>
    <scope>NUCLEOTIDE SEQUENCE [LARGE SCALE GENOMIC DNA]</scope>
    <source>
        <tissue evidence="2">Muscle</tissue>
    </source>
</reference>
<comment type="caution">
    <text evidence="2">The sequence shown here is derived from an EMBL/GenBank/DDBJ whole genome shotgun (WGS) entry which is preliminary data.</text>
</comment>
<gene>
    <name evidence="2" type="ORF">E2C01_024436</name>
</gene>
<dbReference type="EMBL" id="VSRR010002378">
    <property type="protein sequence ID" value="MPC31157.1"/>
    <property type="molecule type" value="Genomic_DNA"/>
</dbReference>
<accession>A0A5B7ECT9</accession>
<dbReference type="Proteomes" id="UP000324222">
    <property type="component" value="Unassembled WGS sequence"/>
</dbReference>
<keyword evidence="3" id="KW-1185">Reference proteome</keyword>
<dbReference type="AlphaFoldDB" id="A0A5B7ECT9"/>
<feature type="region of interest" description="Disordered" evidence="1">
    <location>
        <begin position="1"/>
        <end position="90"/>
    </location>
</feature>
<protein>
    <submittedName>
        <fullName evidence="2">Uncharacterized protein</fullName>
    </submittedName>
</protein>
<proteinExistence type="predicted"/>
<name>A0A5B7ECT9_PORTR</name>
<feature type="compositionally biased region" description="Basic and acidic residues" evidence="1">
    <location>
        <begin position="1"/>
        <end position="16"/>
    </location>
</feature>
<evidence type="ECO:0000256" key="1">
    <source>
        <dbReference type="SAM" id="MobiDB-lite"/>
    </source>
</evidence>